<dbReference type="InterPro" id="IPR000270">
    <property type="entry name" value="PB1_dom"/>
</dbReference>
<evidence type="ECO:0000313" key="3">
    <source>
        <dbReference type="EMBL" id="KAA0715707.1"/>
    </source>
</evidence>
<feature type="compositionally biased region" description="Low complexity" evidence="1">
    <location>
        <begin position="238"/>
        <end position="248"/>
    </location>
</feature>
<feature type="region of interest" description="Disordered" evidence="1">
    <location>
        <begin position="191"/>
        <end position="380"/>
    </location>
</feature>
<feature type="compositionally biased region" description="Low complexity" evidence="1">
    <location>
        <begin position="358"/>
        <end position="380"/>
    </location>
</feature>
<dbReference type="PANTHER" id="PTHR15335">
    <property type="entry name" value="PROTEIN TFG"/>
    <property type="match status" value="1"/>
</dbReference>
<dbReference type="EMBL" id="SOYY01000010">
    <property type="protein sequence ID" value="KAA0715707.1"/>
    <property type="molecule type" value="Genomic_DNA"/>
</dbReference>
<feature type="compositionally biased region" description="Low complexity" evidence="1">
    <location>
        <begin position="255"/>
        <end position="276"/>
    </location>
</feature>
<dbReference type="InterPro" id="IPR053793">
    <property type="entry name" value="PB1-like"/>
</dbReference>
<feature type="compositionally biased region" description="Low complexity" evidence="1">
    <location>
        <begin position="204"/>
        <end position="219"/>
    </location>
</feature>
<feature type="compositionally biased region" description="Low complexity" evidence="1">
    <location>
        <begin position="294"/>
        <end position="311"/>
    </location>
</feature>
<evidence type="ECO:0000256" key="1">
    <source>
        <dbReference type="SAM" id="MobiDB-lite"/>
    </source>
</evidence>
<dbReference type="GO" id="GO:0048208">
    <property type="term" value="P:COPII vesicle coating"/>
    <property type="evidence" value="ECO:0007669"/>
    <property type="project" value="InterPro"/>
</dbReference>
<evidence type="ECO:0000313" key="4">
    <source>
        <dbReference type="Proteomes" id="UP000324632"/>
    </source>
</evidence>
<dbReference type="InterPro" id="IPR033512">
    <property type="entry name" value="TFG"/>
</dbReference>
<dbReference type="AlphaFoldDB" id="A0A5A9P4T6"/>
<reference evidence="3 4" key="1">
    <citation type="journal article" date="2019" name="Mol. Ecol. Resour.">
        <title>Chromosome-level genome assembly of Triplophysa tibetana, a fish adapted to the harsh high-altitude environment of the Tibetan Plateau.</title>
        <authorList>
            <person name="Yang X."/>
            <person name="Liu H."/>
            <person name="Ma Z."/>
            <person name="Zou Y."/>
            <person name="Zou M."/>
            <person name="Mao Y."/>
            <person name="Li X."/>
            <person name="Wang H."/>
            <person name="Chen T."/>
            <person name="Wang W."/>
            <person name="Yang R."/>
        </authorList>
    </citation>
    <scope>NUCLEOTIDE SEQUENCE [LARGE SCALE GENOMIC DNA]</scope>
    <source>
        <strain evidence="3">TTIB1903HZAU</strain>
        <tissue evidence="3">Muscle</tissue>
    </source>
</reference>
<comment type="caution">
    <text evidence="3">The sequence shown here is derived from an EMBL/GenBank/DDBJ whole genome shotgun (WGS) entry which is preliminary data.</text>
</comment>
<dbReference type="Pfam" id="PF00564">
    <property type="entry name" value="PB1"/>
    <property type="match status" value="1"/>
</dbReference>
<feature type="compositionally biased region" description="Pro residues" evidence="1">
    <location>
        <begin position="344"/>
        <end position="357"/>
    </location>
</feature>
<dbReference type="Gene3D" id="3.10.20.90">
    <property type="entry name" value="Phosphatidylinositol 3-kinase Catalytic Subunit, Chain A, domain 1"/>
    <property type="match status" value="1"/>
</dbReference>
<dbReference type="GO" id="GO:0042802">
    <property type="term" value="F:identical protein binding"/>
    <property type="evidence" value="ECO:0007669"/>
    <property type="project" value="InterPro"/>
</dbReference>
<organism evidence="3 4">
    <name type="scientific">Triplophysa tibetana</name>
    <dbReference type="NCBI Taxonomy" id="1572043"/>
    <lineage>
        <taxon>Eukaryota</taxon>
        <taxon>Metazoa</taxon>
        <taxon>Chordata</taxon>
        <taxon>Craniata</taxon>
        <taxon>Vertebrata</taxon>
        <taxon>Euteleostomi</taxon>
        <taxon>Actinopterygii</taxon>
        <taxon>Neopterygii</taxon>
        <taxon>Teleostei</taxon>
        <taxon>Ostariophysi</taxon>
        <taxon>Cypriniformes</taxon>
        <taxon>Nemacheilidae</taxon>
        <taxon>Triplophysa</taxon>
    </lineage>
</organism>
<keyword evidence="4" id="KW-1185">Reference proteome</keyword>
<name>A0A5A9P4T6_9TELE</name>
<feature type="compositionally biased region" description="Polar residues" evidence="1">
    <location>
        <begin position="228"/>
        <end position="237"/>
    </location>
</feature>
<dbReference type="InterPro" id="IPR034857">
    <property type="entry name" value="PB1_TFG"/>
</dbReference>
<proteinExistence type="predicted"/>
<dbReference type="PROSITE" id="PS51745">
    <property type="entry name" value="PB1"/>
    <property type="match status" value="1"/>
</dbReference>
<evidence type="ECO:0000259" key="2">
    <source>
        <dbReference type="PROSITE" id="PS51745"/>
    </source>
</evidence>
<protein>
    <submittedName>
        <fullName evidence="3">Protein TFG TRK-fused gene protein</fullName>
    </submittedName>
</protein>
<sequence>MNGQLDLSGKLIIKAQLGDDIRRIPIHNEDITYDELLLMMQRVFRGQLQSTDEVTIKYKDEDDDHITIFDSSDLSFAIQCSRILKLTLFVNGQPRPLESSQVKHLRRELIHLRNKVNSLLDSLEPPSECVPESTNRETEYVAEAVDSTIRHAPPVSAASMSAFDPLKNQDEVNKNVISAFGLSEEHAQVPAVAAAAATEERSATPDSIASSSSAAQPSALAPPPYSGVQHTSSTTMDGQMYQQYQAPGGYPPQAGPQQQYGMQYPAGYAPQPGASQAPPPQQQFQNYPTSTPTSQAAGAPGSAPGFSGQSQPPAPQGPTQYPPGAFPPQNYTSQPAGGYQPRPGYTPSPGATPPPGGANPYARNRPPYGQGYTQPGPGYR</sequence>
<dbReference type="OrthoDB" id="1594986at2759"/>
<accession>A0A5A9P4T6</accession>
<dbReference type="Proteomes" id="UP000324632">
    <property type="component" value="Chromosome 10"/>
</dbReference>
<gene>
    <name evidence="3" type="ORF">E1301_Tti008546</name>
</gene>
<dbReference type="PANTHER" id="PTHR15335:SF7">
    <property type="entry name" value="PROTEIN TFG"/>
    <property type="match status" value="1"/>
</dbReference>
<dbReference type="GO" id="GO:0070971">
    <property type="term" value="C:endoplasmic reticulum exit site"/>
    <property type="evidence" value="ECO:0007669"/>
    <property type="project" value="TreeGrafter"/>
</dbReference>
<dbReference type="SMART" id="SM00666">
    <property type="entry name" value="PB1"/>
    <property type="match status" value="1"/>
</dbReference>
<feature type="compositionally biased region" description="Pro residues" evidence="1">
    <location>
        <begin position="312"/>
        <end position="326"/>
    </location>
</feature>
<dbReference type="SUPFAM" id="SSF54277">
    <property type="entry name" value="CAD &amp; PB1 domains"/>
    <property type="match status" value="1"/>
</dbReference>
<dbReference type="CDD" id="cd06401">
    <property type="entry name" value="PB1_TFG"/>
    <property type="match status" value="1"/>
</dbReference>
<feature type="compositionally biased region" description="Polar residues" evidence="1">
    <location>
        <begin position="284"/>
        <end position="293"/>
    </location>
</feature>
<feature type="domain" description="PB1" evidence="2">
    <location>
        <begin position="10"/>
        <end position="91"/>
    </location>
</feature>